<name>A0ACB0JC10_TRIPR</name>
<reference evidence="1" key="1">
    <citation type="submission" date="2023-10" db="EMBL/GenBank/DDBJ databases">
        <authorList>
            <person name="Rodriguez Cubillos JULIANA M."/>
            <person name="De Vega J."/>
        </authorList>
    </citation>
    <scope>NUCLEOTIDE SEQUENCE</scope>
</reference>
<gene>
    <name evidence="1" type="ORF">MILVUS5_LOCUS12018</name>
</gene>
<organism evidence="1 2">
    <name type="scientific">Trifolium pratense</name>
    <name type="common">Red clover</name>
    <dbReference type="NCBI Taxonomy" id="57577"/>
    <lineage>
        <taxon>Eukaryota</taxon>
        <taxon>Viridiplantae</taxon>
        <taxon>Streptophyta</taxon>
        <taxon>Embryophyta</taxon>
        <taxon>Tracheophyta</taxon>
        <taxon>Spermatophyta</taxon>
        <taxon>Magnoliopsida</taxon>
        <taxon>eudicotyledons</taxon>
        <taxon>Gunneridae</taxon>
        <taxon>Pentapetalae</taxon>
        <taxon>rosids</taxon>
        <taxon>fabids</taxon>
        <taxon>Fabales</taxon>
        <taxon>Fabaceae</taxon>
        <taxon>Papilionoideae</taxon>
        <taxon>50 kb inversion clade</taxon>
        <taxon>NPAAA clade</taxon>
        <taxon>Hologalegina</taxon>
        <taxon>IRL clade</taxon>
        <taxon>Trifolieae</taxon>
        <taxon>Trifolium</taxon>
    </lineage>
</organism>
<evidence type="ECO:0000313" key="1">
    <source>
        <dbReference type="EMBL" id="CAJ2642546.1"/>
    </source>
</evidence>
<keyword evidence="2" id="KW-1185">Reference proteome</keyword>
<accession>A0ACB0JC10</accession>
<evidence type="ECO:0000313" key="2">
    <source>
        <dbReference type="Proteomes" id="UP001177021"/>
    </source>
</evidence>
<dbReference type="Proteomes" id="UP001177021">
    <property type="component" value="Unassembled WGS sequence"/>
</dbReference>
<protein>
    <submittedName>
        <fullName evidence="1">Uncharacterized protein</fullName>
    </submittedName>
</protein>
<dbReference type="EMBL" id="CASHSV030000034">
    <property type="protein sequence ID" value="CAJ2642546.1"/>
    <property type="molecule type" value="Genomic_DNA"/>
</dbReference>
<sequence length="85" mass="9294">MSASSVPFVTTYLLSSNLHASRSVPTGLGLCFCFHIRNLSTTLAYLFALPKMSDYDQFDYVLRAVCSGDLFVLGATLLCSGRFTL</sequence>
<comment type="caution">
    <text evidence="1">The sequence shown here is derived from an EMBL/GenBank/DDBJ whole genome shotgun (WGS) entry which is preliminary data.</text>
</comment>
<proteinExistence type="predicted"/>